<sequence length="554" mass="62104">MTAVLKEGPWKLGANSIIFKQWTPTFSAEMDRISVVPVWVLFPGLDPYMWFDTVLSKLASKIGKPLFADKNTTNKARLSFARVMVEVDVSAPLIDHILVHNPFTGHDYQKVTYEFRKRLAPHPTELHPNEGDMGSGSQILGGTSGPNGQPLIALEEEVNQEGGLPSSSSVLETPILEAVKHLECSELGPRSSQLDGLFTCLVCNPLKLKEVLDFLTRGNIDVLALLETRIRQDKAAKVTHHVSCAQVHATFVYASNDGLVRRDLWDALGRLSLMARDWIVLGDFNVVRHMEERVSSHLPLLSDIMDFNQCGLSCCLDDIQGTGISDHSPVMVTLLDTKRFRKRFSFLNCWTKDPSYLNQSRQKRVELARKSLEVCQLQLQISPLNATLLEEERTLSDQYTKLRGAELNILKQKAKFDATLYNDSGTTFFHARINERTQAQMIGEISDHHGQIRQGIDDVASGFIEYYQELLGKFLPVADLDLVSIAGANVQQQDWEQLLAPVLNSEIKRALDNIDPLKSPGPDGFSSGFFTSSWSIIEGDFCKCVQEYFRTDCM</sequence>
<feature type="region of interest" description="Disordered" evidence="1">
    <location>
        <begin position="122"/>
        <end position="142"/>
    </location>
</feature>
<evidence type="ECO:0000256" key="1">
    <source>
        <dbReference type="SAM" id="MobiDB-lite"/>
    </source>
</evidence>
<evidence type="ECO:0000313" key="3">
    <source>
        <dbReference type="Proteomes" id="UP001443914"/>
    </source>
</evidence>
<dbReference type="SUPFAM" id="SSF56219">
    <property type="entry name" value="DNase I-like"/>
    <property type="match status" value="1"/>
</dbReference>
<dbReference type="PANTHER" id="PTHR31286:SF165">
    <property type="entry name" value="DUF4283 DOMAIN-CONTAINING PROTEIN"/>
    <property type="match status" value="1"/>
</dbReference>
<protein>
    <recommendedName>
        <fullName evidence="4">DUF4283 domain-containing protein</fullName>
    </recommendedName>
</protein>
<dbReference type="EMBL" id="JBDFQZ010000006">
    <property type="protein sequence ID" value="KAK9716199.1"/>
    <property type="molecule type" value="Genomic_DNA"/>
</dbReference>
<dbReference type="Proteomes" id="UP001443914">
    <property type="component" value="Unassembled WGS sequence"/>
</dbReference>
<dbReference type="InterPro" id="IPR040256">
    <property type="entry name" value="At4g02000-like"/>
</dbReference>
<reference evidence="2" key="1">
    <citation type="submission" date="2024-03" db="EMBL/GenBank/DDBJ databases">
        <title>WGS assembly of Saponaria officinalis var. Norfolk2.</title>
        <authorList>
            <person name="Jenkins J."/>
            <person name="Shu S."/>
            <person name="Grimwood J."/>
            <person name="Barry K."/>
            <person name="Goodstein D."/>
            <person name="Schmutz J."/>
            <person name="Leebens-Mack J."/>
            <person name="Osbourn A."/>
        </authorList>
    </citation>
    <scope>NUCLEOTIDE SEQUENCE [LARGE SCALE GENOMIC DNA]</scope>
    <source>
        <strain evidence="2">JIC</strain>
    </source>
</reference>
<name>A0AAW1K978_SAPOF</name>
<dbReference type="AlphaFoldDB" id="A0AAW1K978"/>
<proteinExistence type="predicted"/>
<organism evidence="2 3">
    <name type="scientific">Saponaria officinalis</name>
    <name type="common">Common soapwort</name>
    <name type="synonym">Lychnis saponaria</name>
    <dbReference type="NCBI Taxonomy" id="3572"/>
    <lineage>
        <taxon>Eukaryota</taxon>
        <taxon>Viridiplantae</taxon>
        <taxon>Streptophyta</taxon>
        <taxon>Embryophyta</taxon>
        <taxon>Tracheophyta</taxon>
        <taxon>Spermatophyta</taxon>
        <taxon>Magnoliopsida</taxon>
        <taxon>eudicotyledons</taxon>
        <taxon>Gunneridae</taxon>
        <taxon>Pentapetalae</taxon>
        <taxon>Caryophyllales</taxon>
        <taxon>Caryophyllaceae</taxon>
        <taxon>Caryophylleae</taxon>
        <taxon>Saponaria</taxon>
    </lineage>
</organism>
<evidence type="ECO:0000313" key="2">
    <source>
        <dbReference type="EMBL" id="KAK9716199.1"/>
    </source>
</evidence>
<dbReference type="InterPro" id="IPR036691">
    <property type="entry name" value="Endo/exonu/phosph_ase_sf"/>
</dbReference>
<comment type="caution">
    <text evidence="2">The sequence shown here is derived from an EMBL/GenBank/DDBJ whole genome shotgun (WGS) entry which is preliminary data.</text>
</comment>
<gene>
    <name evidence="2" type="ORF">RND81_06G217600</name>
</gene>
<evidence type="ECO:0008006" key="4">
    <source>
        <dbReference type="Google" id="ProtNLM"/>
    </source>
</evidence>
<keyword evidence="3" id="KW-1185">Reference proteome</keyword>
<dbReference type="PANTHER" id="PTHR31286">
    <property type="entry name" value="GLYCINE-RICH CELL WALL STRUCTURAL PROTEIN 1.8-LIKE"/>
    <property type="match status" value="1"/>
</dbReference>
<accession>A0AAW1K978</accession>